<dbReference type="GO" id="GO:0005634">
    <property type="term" value="C:nucleus"/>
    <property type="evidence" value="ECO:0007669"/>
    <property type="project" value="UniProtKB-SubCell"/>
</dbReference>
<feature type="compositionally biased region" description="Acidic residues" evidence="6">
    <location>
        <begin position="1259"/>
        <end position="1269"/>
    </location>
</feature>
<organism evidence="7 8">
    <name type="scientific">Clavispora lusitaniae</name>
    <name type="common">Candida lusitaniae</name>
    <dbReference type="NCBI Taxonomy" id="36911"/>
    <lineage>
        <taxon>Eukaryota</taxon>
        <taxon>Fungi</taxon>
        <taxon>Dikarya</taxon>
        <taxon>Ascomycota</taxon>
        <taxon>Saccharomycotina</taxon>
        <taxon>Pichiomycetes</taxon>
        <taxon>Metschnikowiaceae</taxon>
        <taxon>Clavispora</taxon>
    </lineage>
</organism>
<name>A0AA91PZ37_CLALS</name>
<dbReference type="Gene3D" id="1.25.10.10">
    <property type="entry name" value="Leucine-rich Repeat Variant"/>
    <property type="match status" value="1"/>
</dbReference>
<keyword evidence="5" id="KW-0131">Cell cycle</keyword>
<keyword evidence="2" id="KW-0132">Cell division</keyword>
<keyword evidence="4" id="KW-0539">Nucleus</keyword>
<reference evidence="7 8" key="1">
    <citation type="submission" date="2017-04" db="EMBL/GenBank/DDBJ databases">
        <title>Draft genome of the yeast Clavispora lusitaniae type strain CBS 6936.</title>
        <authorList>
            <person name="Durrens P."/>
            <person name="Klopp C."/>
            <person name="Biteau N."/>
            <person name="Fitton-Ouhabi V."/>
            <person name="Dementhon K."/>
            <person name="Accoceberry I."/>
            <person name="Sherman D.J."/>
            <person name="Noel T."/>
        </authorList>
    </citation>
    <scope>NUCLEOTIDE SEQUENCE [LARGE SCALE GENOMIC DNA]</scope>
    <source>
        <strain evidence="7 8">CBS 6936</strain>
    </source>
</reference>
<feature type="region of interest" description="Disordered" evidence="6">
    <location>
        <begin position="1197"/>
        <end position="1269"/>
    </location>
</feature>
<dbReference type="PANTHER" id="PTHR12663">
    <property type="entry name" value="ANDROGEN INDUCED INHIBITOR OF PROLIFERATION AS3 / PDS5-RELATED"/>
    <property type="match status" value="1"/>
</dbReference>
<comment type="caution">
    <text evidence="7">The sequence shown here is derived from an EMBL/GenBank/DDBJ whole genome shotgun (WGS) entry which is preliminary data.</text>
</comment>
<evidence type="ECO:0000256" key="1">
    <source>
        <dbReference type="ARBA" id="ARBA00004123"/>
    </source>
</evidence>
<keyword evidence="3" id="KW-0498">Mitosis</keyword>
<dbReference type="GO" id="GO:0051301">
    <property type="term" value="P:cell division"/>
    <property type="evidence" value="ECO:0007669"/>
    <property type="project" value="UniProtKB-KW"/>
</dbReference>
<accession>A0AA91PZ37</accession>
<dbReference type="Proteomes" id="UP000195602">
    <property type="component" value="Unassembled WGS sequence"/>
</dbReference>
<sequence>MVSRSSHLTSGEMQMSIISTVKNPISTKELLARLSKLADILSAVDQNAVSPDSYNQIAHDLANKKLLKHQNIGVQAFACCAIADILRIYAPDAPYTPEELSSIFTAFFNQFSHLWDEGNAFFLQQSYLLKRLVEVRSIILVADLPDSSRLISSLFKTMYQLASKGFPAKLEPIAADMLSEVIAETESIPQDVVSLILKRLTVPSQSGLTGSLSNISNSGFAFSLAVCEVNVDKLSRSVAQLFSEMLDESATSTESGEVNYEASYKTLEKIHTWSVQIWRNAPDLLGSVMGLINDELNSDSEKIRILATSTIGEMIASSSMGFVDSNVAHFINKHRNTWNSWLKKNSDSSYAVRAKWAEQVSFVICSPSVTSDMANELCNGLTKCLRDTHEKVRLDACKAVEKLPFHVFTSRVCNHEVLTTLLQLVREKNTDVRNKAIKLTSNIYDEYSKQAAKDEITDFGNLNSEEITALGRIILHDIPNTLLKLNYINDKSVNISVDIALFEHLIPFENNASSRADRLCNFYEVLDEKSKAVFSATITRQTKFSEAFHQFVKISEQLTSSKLDDENTEEVLLQKLDKIITWFTVSLPPTLNTVDCLERFIHLKNARFNNLLANCVSPDSDYKTVKNSLKELLTSLGDPKILRISDDRLPVSTTDMIANMKILLYRASNVFCNKSNVSELLKLSCEPQNTNHKVSNELIKMFSSISPEVFKNHVHAVSDIILNKKTEVDISFLQSFHHLLKRFPDKFPEDSRLREQLQDLALNGSPLQAKYAVKISGFSADKKLIISNIIEKIMPLDINHAAFTTRLSSVAEIYLIDHHPLDQYSTAINSLIADDILRCNRMSENDYKTYASESWVSDEHLYETRNHLLLEKLLALRLISNRIRAIAESNSSSILVDKPLRLLITIVSNSGEIVKSSQGFPPTPIPFQQRLRLFAGTSLLKLAKLPRLDLVINFSVIAKLERLIIDDCKNVRERFLKSLQKYLSRNAISERFLHLVFLVGHDPDTSLKNNVLTWVRSLHSRYESKSETTFERVLVRLIHSISHDERFEKSISVHDEIQMNVEKAYIYCSSFLSFYLEGIAKEKNVSLLYYFASRVKQYRDSQVNQELYRLENVPDQAMNLYRVAELCQLMIKELADSKNWNLQTYPGKMQLPSDIFSPIGDYQEAQRTISKIYIPDEVQVALLQHLRKIMGSHYTKRSASVRKATAKKPRINNGKRKQVRRKQPLGGATDNEKDDVPVPIRRSKRATTKVQYQESSDLSSEEEEIPGEI</sequence>
<evidence type="ECO:0000256" key="4">
    <source>
        <dbReference type="ARBA" id="ARBA00023242"/>
    </source>
</evidence>
<evidence type="ECO:0000256" key="3">
    <source>
        <dbReference type="ARBA" id="ARBA00022776"/>
    </source>
</evidence>
<dbReference type="EMBL" id="LYUB02000011">
    <property type="protein sequence ID" value="OVF07812.1"/>
    <property type="molecule type" value="Genomic_DNA"/>
</dbReference>
<evidence type="ECO:0000256" key="2">
    <source>
        <dbReference type="ARBA" id="ARBA00022618"/>
    </source>
</evidence>
<dbReference type="KEGG" id="clus:A9F13_11g01584"/>
<gene>
    <name evidence="7" type="ORF">A9F13_11g01584</name>
</gene>
<dbReference type="InterPro" id="IPR011989">
    <property type="entry name" value="ARM-like"/>
</dbReference>
<evidence type="ECO:0000256" key="5">
    <source>
        <dbReference type="ARBA" id="ARBA00023306"/>
    </source>
</evidence>
<proteinExistence type="predicted"/>
<dbReference type="SUPFAM" id="SSF48371">
    <property type="entry name" value="ARM repeat"/>
    <property type="match status" value="1"/>
</dbReference>
<evidence type="ECO:0000313" key="7">
    <source>
        <dbReference type="EMBL" id="OVF07812.1"/>
    </source>
</evidence>
<feature type="compositionally biased region" description="Basic residues" evidence="6">
    <location>
        <begin position="1197"/>
        <end position="1223"/>
    </location>
</feature>
<dbReference type="InterPro" id="IPR039776">
    <property type="entry name" value="Pds5"/>
</dbReference>
<evidence type="ECO:0000256" key="6">
    <source>
        <dbReference type="SAM" id="MobiDB-lite"/>
    </source>
</evidence>
<dbReference type="GO" id="GO:0000785">
    <property type="term" value="C:chromatin"/>
    <property type="evidence" value="ECO:0007669"/>
    <property type="project" value="TreeGrafter"/>
</dbReference>
<dbReference type="Pfam" id="PF20168">
    <property type="entry name" value="PDS5"/>
    <property type="match status" value="1"/>
</dbReference>
<dbReference type="PANTHER" id="PTHR12663:SF0">
    <property type="entry name" value="PRECOCIOUS DISSOCIATION OF SISTERS 5, ISOFORM A"/>
    <property type="match status" value="1"/>
</dbReference>
<dbReference type="CDD" id="cd19953">
    <property type="entry name" value="PDS5"/>
    <property type="match status" value="1"/>
</dbReference>
<dbReference type="AlphaFoldDB" id="A0AA91PZ37"/>
<comment type="subcellular location">
    <subcellularLocation>
        <location evidence="1">Nucleus</location>
    </subcellularLocation>
</comment>
<protein>
    <submittedName>
        <fullName evidence="7">Sister chromatid cohesion protein</fullName>
    </submittedName>
</protein>
<dbReference type="InterPro" id="IPR016024">
    <property type="entry name" value="ARM-type_fold"/>
</dbReference>
<evidence type="ECO:0000313" key="8">
    <source>
        <dbReference type="Proteomes" id="UP000195602"/>
    </source>
</evidence>
<dbReference type="GO" id="GO:0006281">
    <property type="term" value="P:DNA repair"/>
    <property type="evidence" value="ECO:0007669"/>
    <property type="project" value="TreeGrafter"/>
</dbReference>
<dbReference type="GO" id="GO:0007064">
    <property type="term" value="P:mitotic sister chromatid cohesion"/>
    <property type="evidence" value="ECO:0007669"/>
    <property type="project" value="InterPro"/>
</dbReference>